<dbReference type="Proteomes" id="UP000092583">
    <property type="component" value="Unassembled WGS sequence"/>
</dbReference>
<dbReference type="PANTHER" id="PTHR33973:SF4">
    <property type="entry name" value="OS07G0153300 PROTEIN"/>
    <property type="match status" value="1"/>
</dbReference>
<gene>
    <name evidence="2" type="ORF">L486_06246</name>
</gene>
<keyword evidence="1" id="KW-1133">Transmembrane helix</keyword>
<dbReference type="EMBL" id="KV700091">
    <property type="protein sequence ID" value="OCF56305.1"/>
    <property type="molecule type" value="Genomic_DNA"/>
</dbReference>
<reference evidence="3" key="2">
    <citation type="submission" date="2013-12" db="EMBL/GenBank/DDBJ databases">
        <title>Evolution of pathogenesis and genome organization in the Tremellales.</title>
        <authorList>
            <person name="Cuomo C."/>
            <person name="Litvintseva A."/>
            <person name="Heitman J."/>
            <person name="Chen Y."/>
            <person name="Sun S."/>
            <person name="Springer D."/>
            <person name="Dromer F."/>
            <person name="Young S."/>
            <person name="Zeng Q."/>
            <person name="Chapman S."/>
            <person name="Gujja S."/>
            <person name="Saif S."/>
            <person name="Birren B."/>
        </authorList>
    </citation>
    <scope>NUCLEOTIDE SEQUENCE [LARGE SCALE GENOMIC DNA]</scope>
    <source>
        <strain evidence="3">CBS 10435</strain>
    </source>
</reference>
<proteinExistence type="predicted"/>
<evidence type="ECO:0008006" key="4">
    <source>
        <dbReference type="Google" id="ProtNLM"/>
    </source>
</evidence>
<evidence type="ECO:0000313" key="2">
    <source>
        <dbReference type="EMBL" id="OCF56305.1"/>
    </source>
</evidence>
<organism evidence="2 3">
    <name type="scientific">Kwoniella mangroviensis CBS 10435</name>
    <dbReference type="NCBI Taxonomy" id="1331196"/>
    <lineage>
        <taxon>Eukaryota</taxon>
        <taxon>Fungi</taxon>
        <taxon>Dikarya</taxon>
        <taxon>Basidiomycota</taxon>
        <taxon>Agaricomycotina</taxon>
        <taxon>Tremellomycetes</taxon>
        <taxon>Tremellales</taxon>
        <taxon>Cryptococcaceae</taxon>
        <taxon>Kwoniella</taxon>
    </lineage>
</organism>
<evidence type="ECO:0000256" key="1">
    <source>
        <dbReference type="SAM" id="Phobius"/>
    </source>
</evidence>
<dbReference type="PANTHER" id="PTHR33973">
    <property type="entry name" value="OS07G0153300 PROTEIN"/>
    <property type="match status" value="1"/>
</dbReference>
<protein>
    <recommendedName>
        <fullName evidence="4">DUF1365-domain-containing protein</fullName>
    </recommendedName>
</protein>
<dbReference type="AlphaFoldDB" id="A0A1B9IL59"/>
<name>A0A1B9IL59_9TREE</name>
<dbReference type="Pfam" id="PF07103">
    <property type="entry name" value="DUF1365"/>
    <property type="match status" value="1"/>
</dbReference>
<accession>A0A1B9IL59</accession>
<evidence type="ECO:0000313" key="3">
    <source>
        <dbReference type="Proteomes" id="UP000092583"/>
    </source>
</evidence>
<keyword evidence="1" id="KW-0472">Membrane</keyword>
<feature type="transmembrane region" description="Helical" evidence="1">
    <location>
        <begin position="12"/>
        <end position="31"/>
    </location>
</feature>
<keyword evidence="1" id="KW-0812">Transmembrane</keyword>
<keyword evidence="3" id="KW-1185">Reference proteome</keyword>
<dbReference type="STRING" id="1331196.A0A1B9IL59"/>
<sequence>MSYLLNYLPFSVPITISAISLSIVPLLILHFRSYLSPSPRPSPNSLPSSFYPAVTSHGRHLPLTAKNAFSYAVLYLGVDVDSMESGRLNLPFRIFRYAGHPLTKLIGLRTKDYLSHGDESFREKLERLLCQDKYGIEKEDIGKIWLVTLPSLAGWEGPNPLTTWYIYKKSKEEGKVGEMLCVILEVHSSFAESHCYVLKPDSEYRQEPAKGYDLAFKFPRQFHVSPFNSRDGFYRADLTNPFPNPDLAYYTDNPPRFKIFLKVLSTDDQVKFIATLTSGPTPPVRLEPWNILSILSTLLKWPFTLFSVTARTFYQAYKLHYIKKLALFPRPEHHTEGSEGLVNPPEKAVPDIGQGMQRQAISWTEIHARRVVENWVKQRVEYTGIQMEIRRKNGREDLIVDWKEKTTSNGNGHANGHSNGYSNGHSHNRLIITTSDPLFFTNLLVSPTPQHSLIMFPEQLTSVSSPEKFVEFFSPSSASTESHIDGVTRYTRNRRTEYFLYLYSHSIVPALPSIPPITPSPPHFIEHVDSSLRDRLLVARIVFWFTFNEYFEYRLFDLLNAKFVSGSEPWKIWERSLQSQFWGIKPQQGREEEKKLGTYFIS</sequence>
<dbReference type="InterPro" id="IPR010775">
    <property type="entry name" value="DUF1365"/>
</dbReference>
<dbReference type="OrthoDB" id="3340520at2759"/>
<reference evidence="2 3" key="1">
    <citation type="submission" date="2013-07" db="EMBL/GenBank/DDBJ databases">
        <title>The Genome Sequence of Kwoniella mangroviensis CBS10435.</title>
        <authorList>
            <consortium name="The Broad Institute Genome Sequencing Platform"/>
            <person name="Cuomo C."/>
            <person name="Litvintseva A."/>
            <person name="Chen Y."/>
            <person name="Heitman J."/>
            <person name="Sun S."/>
            <person name="Springer D."/>
            <person name="Dromer F."/>
            <person name="Young S.K."/>
            <person name="Zeng Q."/>
            <person name="Gargeya S."/>
            <person name="Fitzgerald M."/>
            <person name="Abouelleil A."/>
            <person name="Alvarado L."/>
            <person name="Berlin A.M."/>
            <person name="Chapman S.B."/>
            <person name="Dewar J."/>
            <person name="Goldberg J."/>
            <person name="Griggs A."/>
            <person name="Gujja S."/>
            <person name="Hansen M."/>
            <person name="Howarth C."/>
            <person name="Imamovic A."/>
            <person name="Larimer J."/>
            <person name="McCowan C."/>
            <person name="Murphy C."/>
            <person name="Pearson M."/>
            <person name="Priest M."/>
            <person name="Roberts A."/>
            <person name="Saif S."/>
            <person name="Shea T."/>
            <person name="Sykes S."/>
            <person name="Wortman J."/>
            <person name="Nusbaum C."/>
            <person name="Birren B."/>
        </authorList>
    </citation>
    <scope>NUCLEOTIDE SEQUENCE [LARGE SCALE GENOMIC DNA]</scope>
    <source>
        <strain evidence="2 3">CBS 10435</strain>
    </source>
</reference>